<feature type="compositionally biased region" description="Basic and acidic residues" evidence="1">
    <location>
        <begin position="638"/>
        <end position="651"/>
    </location>
</feature>
<proteinExistence type="predicted"/>
<dbReference type="FunCoup" id="A9V3L6">
    <property type="interactions" value="1548"/>
</dbReference>
<feature type="compositionally biased region" description="Low complexity" evidence="1">
    <location>
        <begin position="44"/>
        <end position="53"/>
    </location>
</feature>
<dbReference type="InterPro" id="IPR003034">
    <property type="entry name" value="SAP_dom"/>
</dbReference>
<feature type="compositionally biased region" description="Basic residues" evidence="1">
    <location>
        <begin position="117"/>
        <end position="129"/>
    </location>
</feature>
<dbReference type="Pfam" id="PF02037">
    <property type="entry name" value="SAP"/>
    <property type="match status" value="1"/>
</dbReference>
<feature type="region of interest" description="Disordered" evidence="1">
    <location>
        <begin position="482"/>
        <end position="546"/>
    </location>
</feature>
<feature type="region of interest" description="Disordered" evidence="1">
    <location>
        <begin position="630"/>
        <end position="671"/>
    </location>
</feature>
<dbReference type="InterPro" id="IPR052584">
    <property type="entry name" value="U2_snRNP_Complex_Component"/>
</dbReference>
<feature type="domain" description="SAP" evidence="2">
    <location>
        <begin position="9"/>
        <end position="43"/>
    </location>
</feature>
<organism evidence="3 4">
    <name type="scientific">Monosiga brevicollis</name>
    <name type="common">Choanoflagellate</name>
    <dbReference type="NCBI Taxonomy" id="81824"/>
    <lineage>
        <taxon>Eukaryota</taxon>
        <taxon>Choanoflagellata</taxon>
        <taxon>Craspedida</taxon>
        <taxon>Salpingoecidae</taxon>
        <taxon>Monosiga</taxon>
    </lineage>
</organism>
<dbReference type="SMART" id="SM00581">
    <property type="entry name" value="PSP"/>
    <property type="match status" value="1"/>
</dbReference>
<evidence type="ECO:0000259" key="2">
    <source>
        <dbReference type="PROSITE" id="PS50800"/>
    </source>
</evidence>
<sequence>MASLTIDEVNGLKVKELKDELKSRNLPTSGLKNDLAQRLIEAIAAEGTTESAPAPAPETAPPPRAEPVATPVDAAQPPAVPSTGAPKAEAEVPTPSAPPAAPAPKAANDGKVLRRADGKKKKNKKKKSKQQSDAPAPPTTTPTDSGVENIDIEYVPEELPSADPALGEFAAIFDRFKFTEPEESTEKDKNDQQATEDGETKTEGMDEDGDDEEETDEQKMSKRQWRKHHRMNVAQLKQLVDRPDVVELHDAHAADPQLLVHLKAYRNTVPVPRHWANKRKYLQGKRGFEKPPFDLPEFIKRTGITEMREALAEKEAEKGIKAKMREKVRPKMGKIDIDYSKLHDAFFRWQTKPKLTGHGDIYYEDKEFETVMTNRKPGQLSTRLKEALGMPVGDDAQPVPPPWLLHMQRFGPPPSYPNLSIPGLNAPIPSGASFGYHPGGWGKPPVDANGKPLYGDVFGAYDPQLKLQGLDLEVDKSLWGKLESDAESSEDESEDESEEEEGDSDEDKDELDDDEGLITPGGITSEAPSGISSITTAGQETPDQLQLRKQRTIEEAMDASEEKSLYKVIPQMQATQGSNMMASQHVYDLKSSSSGSAAGGASSGGIAIALDNPDDLGRLEANQDLLQRKLAEASGAGQREDLSDMVAEHQAKAAAKRKKSDKGGTSKKFKF</sequence>
<accession>A9V3L6</accession>
<dbReference type="GeneID" id="5892615"/>
<evidence type="ECO:0000256" key="1">
    <source>
        <dbReference type="SAM" id="MobiDB-lite"/>
    </source>
</evidence>
<dbReference type="OMA" id="KGEPIGQ"/>
<keyword evidence="4" id="KW-1185">Reference proteome</keyword>
<dbReference type="Pfam" id="PF04046">
    <property type="entry name" value="PSP"/>
    <property type="match status" value="1"/>
</dbReference>
<feature type="region of interest" description="Disordered" evidence="1">
    <location>
        <begin position="42"/>
        <end position="227"/>
    </location>
</feature>
<feature type="compositionally biased region" description="Acidic residues" evidence="1">
    <location>
        <begin position="205"/>
        <end position="216"/>
    </location>
</feature>
<dbReference type="PROSITE" id="PS50800">
    <property type="entry name" value="SAP"/>
    <property type="match status" value="1"/>
</dbReference>
<feature type="compositionally biased region" description="Basic residues" evidence="1">
    <location>
        <begin position="654"/>
        <end position="671"/>
    </location>
</feature>
<feature type="compositionally biased region" description="Basic and acidic residues" evidence="1">
    <location>
        <begin position="174"/>
        <end position="191"/>
    </location>
</feature>
<evidence type="ECO:0000313" key="3">
    <source>
        <dbReference type="EMBL" id="EDQ87723.1"/>
    </source>
</evidence>
<feature type="compositionally biased region" description="Pro residues" evidence="1">
    <location>
        <begin position="54"/>
        <end position="65"/>
    </location>
</feature>
<evidence type="ECO:0000313" key="4">
    <source>
        <dbReference type="Proteomes" id="UP000001357"/>
    </source>
</evidence>
<gene>
    <name evidence="3" type="ORF">MONBRDRAFT_37714</name>
</gene>
<dbReference type="PANTHER" id="PTHR12785">
    <property type="entry name" value="SPLICING FACTOR 3B"/>
    <property type="match status" value="1"/>
</dbReference>
<dbReference type="InterPro" id="IPR006568">
    <property type="entry name" value="PSP_pro-rich"/>
</dbReference>
<dbReference type="Gene3D" id="1.10.720.30">
    <property type="entry name" value="SAP domain"/>
    <property type="match status" value="1"/>
</dbReference>
<dbReference type="Pfam" id="PF04037">
    <property type="entry name" value="DUF382"/>
    <property type="match status" value="1"/>
</dbReference>
<dbReference type="GO" id="GO:0071013">
    <property type="term" value="C:catalytic step 2 spliceosome"/>
    <property type="evidence" value="ECO:0000318"/>
    <property type="project" value="GO_Central"/>
</dbReference>
<dbReference type="GO" id="GO:0071011">
    <property type="term" value="C:precatalytic spliceosome"/>
    <property type="evidence" value="ECO:0000318"/>
    <property type="project" value="GO_Central"/>
</dbReference>
<dbReference type="GO" id="GO:0005686">
    <property type="term" value="C:U2 snRNP"/>
    <property type="evidence" value="ECO:0000318"/>
    <property type="project" value="GO_Central"/>
</dbReference>
<dbReference type="GO" id="GO:0005684">
    <property type="term" value="C:U2-type spliceosomal complex"/>
    <property type="evidence" value="ECO:0000318"/>
    <property type="project" value="GO_Central"/>
</dbReference>
<dbReference type="InterPro" id="IPR007180">
    <property type="entry name" value="DUF382"/>
</dbReference>
<dbReference type="GO" id="GO:0000398">
    <property type="term" value="P:mRNA splicing, via spliceosome"/>
    <property type="evidence" value="ECO:0000318"/>
    <property type="project" value="GO_Central"/>
</dbReference>
<dbReference type="SMART" id="SM00513">
    <property type="entry name" value="SAP"/>
    <property type="match status" value="1"/>
</dbReference>
<dbReference type="EMBL" id="CH991557">
    <property type="protein sequence ID" value="EDQ87723.1"/>
    <property type="molecule type" value="Genomic_DNA"/>
</dbReference>
<dbReference type="Proteomes" id="UP000001357">
    <property type="component" value="Unassembled WGS sequence"/>
</dbReference>
<dbReference type="PANTHER" id="PTHR12785:SF6">
    <property type="entry name" value="SPLICING FACTOR 3B SUBUNIT 2"/>
    <property type="match status" value="1"/>
</dbReference>
<feature type="compositionally biased region" description="Polar residues" evidence="1">
    <location>
        <begin position="526"/>
        <end position="544"/>
    </location>
</feature>
<dbReference type="AlphaFoldDB" id="A9V3L6"/>
<dbReference type="eggNOG" id="KOG2330">
    <property type="taxonomic scope" value="Eukaryota"/>
</dbReference>
<dbReference type="InParanoid" id="A9V3L6"/>
<feature type="region of interest" description="Disordered" evidence="1">
    <location>
        <begin position="590"/>
        <end position="612"/>
    </location>
</feature>
<feature type="compositionally biased region" description="Acidic residues" evidence="1">
    <location>
        <begin position="485"/>
        <end position="516"/>
    </location>
</feature>
<name>A9V3L6_MONBE</name>
<dbReference type="InterPro" id="IPR036361">
    <property type="entry name" value="SAP_dom_sf"/>
</dbReference>
<dbReference type="RefSeq" id="XP_001747256.1">
    <property type="nucleotide sequence ID" value="XM_001747204.1"/>
</dbReference>
<dbReference type="SUPFAM" id="SSF68906">
    <property type="entry name" value="SAP domain"/>
    <property type="match status" value="1"/>
</dbReference>
<reference evidence="3 4" key="1">
    <citation type="journal article" date="2008" name="Nature">
        <title>The genome of the choanoflagellate Monosiga brevicollis and the origin of metazoans.</title>
        <authorList>
            <consortium name="JGI Sequencing"/>
            <person name="King N."/>
            <person name="Westbrook M.J."/>
            <person name="Young S.L."/>
            <person name="Kuo A."/>
            <person name="Abedin M."/>
            <person name="Chapman J."/>
            <person name="Fairclough S."/>
            <person name="Hellsten U."/>
            <person name="Isogai Y."/>
            <person name="Letunic I."/>
            <person name="Marr M."/>
            <person name="Pincus D."/>
            <person name="Putnam N."/>
            <person name="Rokas A."/>
            <person name="Wright K.J."/>
            <person name="Zuzow R."/>
            <person name="Dirks W."/>
            <person name="Good M."/>
            <person name="Goodstein D."/>
            <person name="Lemons D."/>
            <person name="Li W."/>
            <person name="Lyons J.B."/>
            <person name="Morris A."/>
            <person name="Nichols S."/>
            <person name="Richter D.J."/>
            <person name="Salamov A."/>
            <person name="Bork P."/>
            <person name="Lim W.A."/>
            <person name="Manning G."/>
            <person name="Miller W.T."/>
            <person name="McGinnis W."/>
            <person name="Shapiro H."/>
            <person name="Tjian R."/>
            <person name="Grigoriev I.V."/>
            <person name="Rokhsar D."/>
        </authorList>
    </citation>
    <scope>NUCLEOTIDE SEQUENCE [LARGE SCALE GENOMIC DNA]</scope>
    <source>
        <strain evidence="4">MX1 / ATCC 50154</strain>
    </source>
</reference>
<dbReference type="STRING" id="81824.A9V3L6"/>
<dbReference type="GO" id="GO:0005689">
    <property type="term" value="C:U12-type spliceosomal complex"/>
    <property type="evidence" value="ECO:0000318"/>
    <property type="project" value="GO_Central"/>
</dbReference>
<protein>
    <recommendedName>
        <fullName evidence="2">SAP domain-containing protein</fullName>
    </recommendedName>
</protein>
<dbReference type="KEGG" id="mbr:MONBRDRAFT_37714"/>